<dbReference type="InterPro" id="IPR036047">
    <property type="entry name" value="F-box-like_dom_sf"/>
</dbReference>
<name>A0AAV2F341_9ROSI</name>
<dbReference type="AlphaFoldDB" id="A0AAV2F341"/>
<dbReference type="Gene3D" id="3.80.10.10">
    <property type="entry name" value="Ribonuclease Inhibitor"/>
    <property type="match status" value="1"/>
</dbReference>
<dbReference type="EMBL" id="OZ034819">
    <property type="protein sequence ID" value="CAL1392413.1"/>
    <property type="molecule type" value="Genomic_DNA"/>
</dbReference>
<dbReference type="Proteomes" id="UP001497516">
    <property type="component" value="Chromosome 6"/>
</dbReference>
<organism evidence="2 3">
    <name type="scientific">Linum trigynum</name>
    <dbReference type="NCBI Taxonomy" id="586398"/>
    <lineage>
        <taxon>Eukaryota</taxon>
        <taxon>Viridiplantae</taxon>
        <taxon>Streptophyta</taxon>
        <taxon>Embryophyta</taxon>
        <taxon>Tracheophyta</taxon>
        <taxon>Spermatophyta</taxon>
        <taxon>Magnoliopsida</taxon>
        <taxon>eudicotyledons</taxon>
        <taxon>Gunneridae</taxon>
        <taxon>Pentapetalae</taxon>
        <taxon>rosids</taxon>
        <taxon>fabids</taxon>
        <taxon>Malpighiales</taxon>
        <taxon>Linaceae</taxon>
        <taxon>Linum</taxon>
    </lineage>
</organism>
<feature type="domain" description="F-box" evidence="1">
    <location>
        <begin position="11"/>
        <end position="63"/>
    </location>
</feature>
<keyword evidence="3" id="KW-1185">Reference proteome</keyword>
<sequence>MKRVCESESSADRITDLPADVIQRILVYLPIKDAAKTGVLSSKWRCHWRRIPELVFDDDFAQISSDLAESESKVMNKQVMLNIYRSLLLHDGRITKFVLSVPGLIACREIDQIILYLSTKGVQHLKFVFTGINDEEEGDFQMHSSLFSVSHLKSLKLQSCEFKPPSWFVGFTNLTRLVLEYVTSPFDFFRHFLSMCPMLEYFRAIYPDGPAGQLEIVAPLLKSFIFVGYFQSISFKCTPLLSYVVLHLTESETPDLVSLFASLPVLEQLHVNNEVMKYLAPAGRNTPTRLPIPLHHLKVLEMNTLVFDGSPMECVFVSLIMSSPNLHRLTVQLCDQPAGSEVSCLRSLLEAGDCRGSDCLQHLRKFRIEDSRGTQVELDLVRFVLATASLLEFIHITPYKKLGAKKVTKFMKEVIQYKRASKEAEVRFYWDDDDE</sequence>
<protein>
    <recommendedName>
        <fullName evidence="1">F-box domain-containing protein</fullName>
    </recommendedName>
</protein>
<dbReference type="InterPro" id="IPR053781">
    <property type="entry name" value="F-box_AtFBL13-like"/>
</dbReference>
<dbReference type="PANTHER" id="PTHR31639">
    <property type="entry name" value="F-BOX PROTEIN-LIKE"/>
    <property type="match status" value="1"/>
</dbReference>
<dbReference type="InterPro" id="IPR032675">
    <property type="entry name" value="LRR_dom_sf"/>
</dbReference>
<dbReference type="SUPFAM" id="SSF52047">
    <property type="entry name" value="RNI-like"/>
    <property type="match status" value="1"/>
</dbReference>
<dbReference type="PROSITE" id="PS50181">
    <property type="entry name" value="FBOX"/>
    <property type="match status" value="1"/>
</dbReference>
<dbReference type="SUPFAM" id="SSF81383">
    <property type="entry name" value="F-box domain"/>
    <property type="match status" value="1"/>
</dbReference>
<dbReference type="PANTHER" id="PTHR31639:SF312">
    <property type="entry name" value="CYCLIN-LIKE F-BOX"/>
    <property type="match status" value="1"/>
</dbReference>
<proteinExistence type="predicted"/>
<dbReference type="Pfam" id="PF24758">
    <property type="entry name" value="LRR_At5g56370"/>
    <property type="match status" value="1"/>
</dbReference>
<dbReference type="InterPro" id="IPR001810">
    <property type="entry name" value="F-box_dom"/>
</dbReference>
<evidence type="ECO:0000259" key="1">
    <source>
        <dbReference type="PROSITE" id="PS50181"/>
    </source>
</evidence>
<reference evidence="2 3" key="1">
    <citation type="submission" date="2024-04" db="EMBL/GenBank/DDBJ databases">
        <authorList>
            <person name="Fracassetti M."/>
        </authorList>
    </citation>
    <scope>NUCLEOTIDE SEQUENCE [LARGE SCALE GENOMIC DNA]</scope>
</reference>
<gene>
    <name evidence="2" type="ORF">LTRI10_LOCUS33060</name>
</gene>
<dbReference type="Pfam" id="PF00646">
    <property type="entry name" value="F-box"/>
    <property type="match status" value="1"/>
</dbReference>
<evidence type="ECO:0000313" key="2">
    <source>
        <dbReference type="EMBL" id="CAL1392413.1"/>
    </source>
</evidence>
<dbReference type="InterPro" id="IPR055411">
    <property type="entry name" value="LRR_FXL15/At3g58940/PEG3-like"/>
</dbReference>
<accession>A0AAV2F341</accession>
<dbReference type="CDD" id="cd22160">
    <property type="entry name" value="F-box_AtFBL13-like"/>
    <property type="match status" value="1"/>
</dbReference>
<evidence type="ECO:0000313" key="3">
    <source>
        <dbReference type="Proteomes" id="UP001497516"/>
    </source>
</evidence>